<accession>A0A7E4VUN0</accession>
<feature type="transmembrane region" description="Helical" evidence="7">
    <location>
        <begin position="94"/>
        <end position="117"/>
    </location>
</feature>
<proteinExistence type="predicted"/>
<feature type="transmembrane region" description="Helical" evidence="7">
    <location>
        <begin position="155"/>
        <end position="178"/>
    </location>
</feature>
<keyword evidence="4 7" id="KW-1133">Transmembrane helix</keyword>
<evidence type="ECO:0000256" key="2">
    <source>
        <dbReference type="ARBA" id="ARBA00022448"/>
    </source>
</evidence>
<dbReference type="Pfam" id="PF07690">
    <property type="entry name" value="MFS_1"/>
    <property type="match status" value="1"/>
</dbReference>
<dbReference type="InterPro" id="IPR051068">
    <property type="entry name" value="MFS_Domain-Containing_Protein"/>
</dbReference>
<feature type="compositionally biased region" description="Low complexity" evidence="6">
    <location>
        <begin position="16"/>
        <end position="48"/>
    </location>
</feature>
<evidence type="ECO:0000256" key="6">
    <source>
        <dbReference type="SAM" id="MobiDB-lite"/>
    </source>
</evidence>
<evidence type="ECO:0000313" key="9">
    <source>
        <dbReference type="WBParaSite" id="Pan_g3591.t1"/>
    </source>
</evidence>
<keyword evidence="5 7" id="KW-0472">Membrane</keyword>
<feature type="transmembrane region" description="Helical" evidence="7">
    <location>
        <begin position="353"/>
        <end position="373"/>
    </location>
</feature>
<dbReference type="InterPro" id="IPR011701">
    <property type="entry name" value="MFS"/>
</dbReference>
<dbReference type="Gene3D" id="1.20.1250.20">
    <property type="entry name" value="MFS general substrate transporter like domains"/>
    <property type="match status" value="1"/>
</dbReference>
<protein>
    <submittedName>
        <fullName evidence="9">MFS domain-containing protein</fullName>
    </submittedName>
</protein>
<feature type="transmembrane region" description="Helical" evidence="7">
    <location>
        <begin position="190"/>
        <end position="211"/>
    </location>
</feature>
<dbReference type="GO" id="GO:0012505">
    <property type="term" value="C:endomembrane system"/>
    <property type="evidence" value="ECO:0007669"/>
    <property type="project" value="UniProtKB-SubCell"/>
</dbReference>
<sequence length="536" mass="58639">MNPDHEHRDRKPSDDSISIATIESSMSSDSSTTDNTSPSASSRNSLSSREQTTDWTSIYVATSVGFVGAVQYSLYFASLWPYLQTIDPTASENFFGLIIATYSLAQMFASPIVGTWSNKIRSSVPPLQMGLVLMIVGNMIYFFAPVLPLPMTKKYVLLIARAIGGFGSANVSLLKAYASTASTGGDRSKAIAYVTGGIAMGLTMGPAFQLFFTPLGTSGIFIATNVVINTYTAPALAGIAMNVFGMVLVKKYFVEKHIGVPHKKDMEKYGKLPPYDRVAISVCYVTRFCQMFIVTNLESIGTPLAMTMFAWDRLTVVRNVAVAQALQSFCALMTYVIYIKFDLGKKINSKRALYFAIGGFIVFHLVTYSWPFLGGQLVVFNSLDILAANGTELAGCNTDHFNWCHSLTPVNVWLFYGSYVLVVGVCLSSFNIALNTLFSKIIGPRPQAAQQGWLQVSGGAAKFAGPLVISGLYTEFGPRWAWNIEIVLIVSTLVMWLILSNRMVPLRMPEAFAAYQDPNDPDLVKKSKKTKTVVPV</sequence>
<dbReference type="GO" id="GO:0005765">
    <property type="term" value="C:lysosomal membrane"/>
    <property type="evidence" value="ECO:0007669"/>
    <property type="project" value="TreeGrafter"/>
</dbReference>
<dbReference type="WBParaSite" id="Pan_g3591.t1">
    <property type="protein sequence ID" value="Pan_g3591.t1"/>
    <property type="gene ID" value="Pan_g3591"/>
</dbReference>
<evidence type="ECO:0000256" key="7">
    <source>
        <dbReference type="SAM" id="Phobius"/>
    </source>
</evidence>
<dbReference type="SUPFAM" id="SSF103473">
    <property type="entry name" value="MFS general substrate transporter"/>
    <property type="match status" value="1"/>
</dbReference>
<feature type="transmembrane region" description="Helical" evidence="7">
    <location>
        <begin position="231"/>
        <end position="254"/>
    </location>
</feature>
<keyword evidence="3 7" id="KW-0812">Transmembrane</keyword>
<feature type="transmembrane region" description="Helical" evidence="7">
    <location>
        <begin position="413"/>
        <end position="433"/>
    </location>
</feature>
<evidence type="ECO:0000256" key="1">
    <source>
        <dbReference type="ARBA" id="ARBA00004127"/>
    </source>
</evidence>
<dbReference type="PANTHER" id="PTHR23510">
    <property type="entry name" value="INNER MEMBRANE TRANSPORT PROTEIN YAJR"/>
    <property type="match status" value="1"/>
</dbReference>
<dbReference type="AlphaFoldDB" id="A0A7E4VUN0"/>
<evidence type="ECO:0000256" key="4">
    <source>
        <dbReference type="ARBA" id="ARBA00022989"/>
    </source>
</evidence>
<reference evidence="9" key="2">
    <citation type="submission" date="2020-10" db="UniProtKB">
        <authorList>
            <consortium name="WormBaseParasite"/>
        </authorList>
    </citation>
    <scope>IDENTIFICATION</scope>
</reference>
<feature type="region of interest" description="Disordered" evidence="6">
    <location>
        <begin position="1"/>
        <end position="48"/>
    </location>
</feature>
<feature type="transmembrane region" description="Helical" evidence="7">
    <location>
        <begin position="317"/>
        <end position="341"/>
    </location>
</feature>
<evidence type="ECO:0000256" key="3">
    <source>
        <dbReference type="ARBA" id="ARBA00022692"/>
    </source>
</evidence>
<evidence type="ECO:0000256" key="5">
    <source>
        <dbReference type="ARBA" id="ARBA00023136"/>
    </source>
</evidence>
<feature type="transmembrane region" description="Helical" evidence="7">
    <location>
        <begin position="58"/>
        <end position="82"/>
    </location>
</feature>
<dbReference type="Proteomes" id="UP000492821">
    <property type="component" value="Unassembled WGS sequence"/>
</dbReference>
<evidence type="ECO:0000313" key="8">
    <source>
        <dbReference type="Proteomes" id="UP000492821"/>
    </source>
</evidence>
<keyword evidence="8" id="KW-1185">Reference proteome</keyword>
<dbReference type="GO" id="GO:0022857">
    <property type="term" value="F:transmembrane transporter activity"/>
    <property type="evidence" value="ECO:0007669"/>
    <property type="project" value="InterPro"/>
</dbReference>
<dbReference type="CDD" id="cd17326">
    <property type="entry name" value="MFS_MFSD8"/>
    <property type="match status" value="1"/>
</dbReference>
<comment type="subcellular location">
    <subcellularLocation>
        <location evidence="1">Endomembrane system</location>
        <topology evidence="1">Multi-pass membrane protein</topology>
    </subcellularLocation>
</comment>
<feature type="transmembrane region" description="Helical" evidence="7">
    <location>
        <begin position="129"/>
        <end position="149"/>
    </location>
</feature>
<organism evidence="8 9">
    <name type="scientific">Panagrellus redivivus</name>
    <name type="common">Microworm</name>
    <dbReference type="NCBI Taxonomy" id="6233"/>
    <lineage>
        <taxon>Eukaryota</taxon>
        <taxon>Metazoa</taxon>
        <taxon>Ecdysozoa</taxon>
        <taxon>Nematoda</taxon>
        <taxon>Chromadorea</taxon>
        <taxon>Rhabditida</taxon>
        <taxon>Tylenchina</taxon>
        <taxon>Panagrolaimomorpha</taxon>
        <taxon>Panagrolaimoidea</taxon>
        <taxon>Panagrolaimidae</taxon>
        <taxon>Panagrellus</taxon>
    </lineage>
</organism>
<dbReference type="PANTHER" id="PTHR23510:SF3">
    <property type="entry name" value="MAJOR FACILITATOR SUPERFAMILY DOMAIN-CONTAINING PROTEIN 8"/>
    <property type="match status" value="1"/>
</dbReference>
<dbReference type="InterPro" id="IPR036259">
    <property type="entry name" value="MFS_trans_sf"/>
</dbReference>
<feature type="compositionally biased region" description="Basic and acidic residues" evidence="6">
    <location>
        <begin position="1"/>
        <end position="14"/>
    </location>
</feature>
<keyword evidence="2" id="KW-0813">Transport</keyword>
<reference evidence="8" key="1">
    <citation type="journal article" date="2013" name="Genetics">
        <title>The draft genome and transcriptome of Panagrellus redivivus are shaped by the harsh demands of a free-living lifestyle.</title>
        <authorList>
            <person name="Srinivasan J."/>
            <person name="Dillman A.R."/>
            <person name="Macchietto M.G."/>
            <person name="Heikkinen L."/>
            <person name="Lakso M."/>
            <person name="Fracchia K.M."/>
            <person name="Antoshechkin I."/>
            <person name="Mortazavi A."/>
            <person name="Wong G."/>
            <person name="Sternberg P.W."/>
        </authorList>
    </citation>
    <scope>NUCLEOTIDE SEQUENCE [LARGE SCALE GENOMIC DNA]</scope>
    <source>
        <strain evidence="8">MT8872</strain>
    </source>
</reference>
<feature type="transmembrane region" description="Helical" evidence="7">
    <location>
        <begin position="480"/>
        <end position="499"/>
    </location>
</feature>
<name>A0A7E4VUN0_PANRE</name>